<organism evidence="1 2">
    <name type="scientific">Ameca splendens</name>
    <dbReference type="NCBI Taxonomy" id="208324"/>
    <lineage>
        <taxon>Eukaryota</taxon>
        <taxon>Metazoa</taxon>
        <taxon>Chordata</taxon>
        <taxon>Craniata</taxon>
        <taxon>Vertebrata</taxon>
        <taxon>Euteleostomi</taxon>
        <taxon>Actinopterygii</taxon>
        <taxon>Neopterygii</taxon>
        <taxon>Teleostei</taxon>
        <taxon>Neoteleostei</taxon>
        <taxon>Acanthomorphata</taxon>
        <taxon>Ovalentaria</taxon>
        <taxon>Atherinomorphae</taxon>
        <taxon>Cyprinodontiformes</taxon>
        <taxon>Goodeidae</taxon>
        <taxon>Ameca</taxon>
    </lineage>
</organism>
<protein>
    <submittedName>
        <fullName evidence="1">Uncharacterized protein</fullName>
    </submittedName>
</protein>
<keyword evidence="2" id="KW-1185">Reference proteome</keyword>
<evidence type="ECO:0000313" key="1">
    <source>
        <dbReference type="EMBL" id="MEQ2284872.1"/>
    </source>
</evidence>
<sequence>MKLVEDQKCRTSGDSMQLVGRVRDGASWRLTVSLPLRYKPHVKLYSGQNKNPVLWTIESIISLAAHRLDPRGKRHCRAGARGTDNAERCGHFDDAGRMRSVRGMVT</sequence>
<reference evidence="1 2" key="1">
    <citation type="submission" date="2021-06" db="EMBL/GenBank/DDBJ databases">
        <authorList>
            <person name="Palmer J.M."/>
        </authorList>
    </citation>
    <scope>NUCLEOTIDE SEQUENCE [LARGE SCALE GENOMIC DNA]</scope>
    <source>
        <strain evidence="1 2">AS_MEX2019</strain>
        <tissue evidence="1">Muscle</tissue>
    </source>
</reference>
<comment type="caution">
    <text evidence="1">The sequence shown here is derived from an EMBL/GenBank/DDBJ whole genome shotgun (WGS) entry which is preliminary data.</text>
</comment>
<accession>A0ABV0XTX0</accession>
<proteinExistence type="predicted"/>
<gene>
    <name evidence="1" type="ORF">AMECASPLE_025989</name>
</gene>
<dbReference type="EMBL" id="JAHRIP010012015">
    <property type="protein sequence ID" value="MEQ2284872.1"/>
    <property type="molecule type" value="Genomic_DNA"/>
</dbReference>
<evidence type="ECO:0000313" key="2">
    <source>
        <dbReference type="Proteomes" id="UP001469553"/>
    </source>
</evidence>
<name>A0ABV0XTX0_9TELE</name>
<dbReference type="Proteomes" id="UP001469553">
    <property type="component" value="Unassembled WGS sequence"/>
</dbReference>